<feature type="domain" description="Protein kinase" evidence="24">
    <location>
        <begin position="392"/>
        <end position="670"/>
    </location>
</feature>
<evidence type="ECO:0000256" key="10">
    <source>
        <dbReference type="ARBA" id="ARBA00022734"/>
    </source>
</evidence>
<dbReference type="GO" id="GO:0002229">
    <property type="term" value="P:defense response to oomycetes"/>
    <property type="evidence" value="ECO:0007669"/>
    <property type="project" value="UniProtKB-ARBA"/>
</dbReference>
<evidence type="ECO:0000256" key="15">
    <source>
        <dbReference type="ARBA" id="ARBA00022989"/>
    </source>
</evidence>
<dbReference type="InterPro" id="IPR013320">
    <property type="entry name" value="ConA-like_dom_sf"/>
</dbReference>
<dbReference type="Gene3D" id="3.30.200.20">
    <property type="entry name" value="Phosphorylase Kinase, domain 1"/>
    <property type="match status" value="1"/>
</dbReference>
<keyword evidence="14 22" id="KW-0067">ATP-binding</keyword>
<evidence type="ECO:0000313" key="25">
    <source>
        <dbReference type="EnsemblPlants" id="MELO3C014953.2.1"/>
    </source>
</evidence>
<protein>
    <recommendedName>
        <fullName evidence="24">Protein kinase domain-containing protein</fullName>
    </recommendedName>
</protein>
<dbReference type="FunFam" id="3.30.200.20:FF:000168">
    <property type="entry name" value="L-type lectin-domain containing receptor kinase IX.1"/>
    <property type="match status" value="1"/>
</dbReference>
<comment type="subunit">
    <text evidence="21">Interacts with ABCG40.</text>
</comment>
<keyword evidence="11 22" id="KW-0547">Nucleotide-binding</keyword>
<organism evidence="25">
    <name type="scientific">Cucumis melo</name>
    <name type="common">Muskmelon</name>
    <dbReference type="NCBI Taxonomy" id="3656"/>
    <lineage>
        <taxon>Eukaryota</taxon>
        <taxon>Viridiplantae</taxon>
        <taxon>Streptophyta</taxon>
        <taxon>Embryophyta</taxon>
        <taxon>Tracheophyta</taxon>
        <taxon>Spermatophyta</taxon>
        <taxon>Magnoliopsida</taxon>
        <taxon>eudicotyledons</taxon>
        <taxon>Gunneridae</taxon>
        <taxon>Pentapetalae</taxon>
        <taxon>rosids</taxon>
        <taxon>fabids</taxon>
        <taxon>Cucurbitales</taxon>
        <taxon>Cucurbitaceae</taxon>
        <taxon>Benincaseae</taxon>
        <taxon>Cucumis</taxon>
    </lineage>
</organism>
<dbReference type="PANTHER" id="PTHR27007">
    <property type="match status" value="1"/>
</dbReference>
<dbReference type="PROSITE" id="PS00107">
    <property type="entry name" value="PROTEIN_KINASE_ATP"/>
    <property type="match status" value="1"/>
</dbReference>
<dbReference type="Pfam" id="PF00139">
    <property type="entry name" value="Lectin_legB"/>
    <property type="match status" value="1"/>
</dbReference>
<feature type="binding site" evidence="22">
    <location>
        <position position="421"/>
    </location>
    <ligand>
        <name>ATP</name>
        <dbReference type="ChEBI" id="CHEBI:30616"/>
    </ligand>
</feature>
<feature type="transmembrane region" description="Helical" evidence="23">
    <location>
        <begin position="326"/>
        <end position="351"/>
    </location>
</feature>
<evidence type="ECO:0000256" key="4">
    <source>
        <dbReference type="ARBA" id="ARBA00010217"/>
    </source>
</evidence>
<evidence type="ECO:0000256" key="13">
    <source>
        <dbReference type="ARBA" id="ARBA00022821"/>
    </source>
</evidence>
<dbReference type="InterPro" id="IPR001220">
    <property type="entry name" value="Legume_lectin_dom"/>
</dbReference>
<name>A0A9I9D8Q6_CUCME</name>
<evidence type="ECO:0000256" key="23">
    <source>
        <dbReference type="SAM" id="Phobius"/>
    </source>
</evidence>
<evidence type="ECO:0000256" key="5">
    <source>
        <dbReference type="ARBA" id="ARBA00022475"/>
    </source>
</evidence>
<dbReference type="AlphaFoldDB" id="A0A9I9D8Q6"/>
<dbReference type="InterPro" id="IPR000985">
    <property type="entry name" value="Lectin_LegA_CS"/>
</dbReference>
<dbReference type="InterPro" id="IPR017441">
    <property type="entry name" value="Protein_kinase_ATP_BS"/>
</dbReference>
<proteinExistence type="inferred from homology"/>
<keyword evidence="5" id="KW-1003">Cell membrane</keyword>
<dbReference type="SUPFAM" id="SSF56112">
    <property type="entry name" value="Protein kinase-like (PK-like)"/>
    <property type="match status" value="1"/>
</dbReference>
<evidence type="ECO:0000256" key="21">
    <source>
        <dbReference type="ARBA" id="ARBA00063357"/>
    </source>
</evidence>
<comment type="similarity">
    <text evidence="4">In the C-terminal section; belongs to the protein kinase superfamily. Ser/Thr protein kinase family.</text>
</comment>
<dbReference type="CDD" id="cd14066">
    <property type="entry name" value="STKc_IRAK"/>
    <property type="match status" value="1"/>
</dbReference>
<evidence type="ECO:0000256" key="11">
    <source>
        <dbReference type="ARBA" id="ARBA00022741"/>
    </source>
</evidence>
<dbReference type="GO" id="GO:0009626">
    <property type="term" value="P:plant-type hypersensitive response"/>
    <property type="evidence" value="ECO:0007669"/>
    <property type="project" value="UniProtKB-ARBA"/>
</dbReference>
<comment type="function">
    <text evidence="20">Promotes hydrogen peroxide H(2)O(2) production and cell death.</text>
</comment>
<comment type="function">
    <text evidence="19">Involved in resistance response to the pathogenic oomycetes Phytophthora infestans and Phytophthora capsici.</text>
</comment>
<comment type="similarity">
    <text evidence="3">In the N-terminal section; belongs to the leguminous lectin family.</text>
</comment>
<keyword evidence="8 23" id="KW-0812">Transmembrane</keyword>
<evidence type="ECO:0000256" key="3">
    <source>
        <dbReference type="ARBA" id="ARBA00008536"/>
    </source>
</evidence>
<evidence type="ECO:0000256" key="18">
    <source>
        <dbReference type="ARBA" id="ARBA00023180"/>
    </source>
</evidence>
<dbReference type="PROSITE" id="PS50011">
    <property type="entry name" value="PROTEIN_KINASE_DOM"/>
    <property type="match status" value="1"/>
</dbReference>
<keyword evidence="10" id="KW-0430">Lectin</keyword>
<dbReference type="GO" id="GO:0004674">
    <property type="term" value="F:protein serine/threonine kinase activity"/>
    <property type="evidence" value="ECO:0007669"/>
    <property type="project" value="UniProtKB-KW"/>
</dbReference>
<dbReference type="Gene3D" id="1.10.510.10">
    <property type="entry name" value="Transferase(Phosphotransferase) domain 1"/>
    <property type="match status" value="1"/>
</dbReference>
<evidence type="ECO:0000256" key="9">
    <source>
        <dbReference type="ARBA" id="ARBA00022729"/>
    </source>
</evidence>
<dbReference type="InterPro" id="IPR008271">
    <property type="entry name" value="Ser/Thr_kinase_AS"/>
</dbReference>
<evidence type="ECO:0000256" key="1">
    <source>
        <dbReference type="ARBA" id="ARBA00004251"/>
    </source>
</evidence>
<evidence type="ECO:0000256" key="8">
    <source>
        <dbReference type="ARBA" id="ARBA00022692"/>
    </source>
</evidence>
<keyword evidence="13" id="KW-0611">Plant defense</keyword>
<dbReference type="InterPro" id="IPR000719">
    <property type="entry name" value="Prot_kinase_dom"/>
</dbReference>
<keyword evidence="9" id="KW-0732">Signal</keyword>
<dbReference type="SMART" id="SM00220">
    <property type="entry name" value="S_TKc"/>
    <property type="match status" value="1"/>
</dbReference>
<dbReference type="FunFam" id="1.10.510.10:FF:000240">
    <property type="entry name" value="Lectin-domain containing receptor kinase A4.3"/>
    <property type="match status" value="1"/>
</dbReference>
<dbReference type="GO" id="GO:0005524">
    <property type="term" value="F:ATP binding"/>
    <property type="evidence" value="ECO:0007669"/>
    <property type="project" value="UniProtKB-UniRule"/>
</dbReference>
<dbReference type="GO" id="GO:0030246">
    <property type="term" value="F:carbohydrate binding"/>
    <property type="evidence" value="ECO:0007669"/>
    <property type="project" value="UniProtKB-KW"/>
</dbReference>
<dbReference type="InterPro" id="IPR050528">
    <property type="entry name" value="L-type_Lectin-RKs"/>
</dbReference>
<evidence type="ECO:0000259" key="24">
    <source>
        <dbReference type="PROSITE" id="PS50011"/>
    </source>
</evidence>
<dbReference type="FunFam" id="2.60.120.200:FF:000103">
    <property type="entry name" value="L-type lectin-domain containing receptor kinase IX.1"/>
    <property type="match status" value="1"/>
</dbReference>
<evidence type="ECO:0000256" key="7">
    <source>
        <dbReference type="ARBA" id="ARBA00022679"/>
    </source>
</evidence>
<dbReference type="GO" id="GO:0005886">
    <property type="term" value="C:plasma membrane"/>
    <property type="evidence" value="ECO:0007669"/>
    <property type="project" value="UniProtKB-SubCell"/>
</dbReference>
<evidence type="ECO:0000256" key="19">
    <source>
        <dbReference type="ARBA" id="ARBA00058054"/>
    </source>
</evidence>
<sequence length="730" mass="81935">PTLLILNWQSSNVLYLEHHNTTFFLYSFILKSPFFSKSSVSSLKIMAIFLGTPKNNHFQSQALKFFIFSLILFKVQSLSFTFPNFQQNNPNFFFEGDSFTSNNVIQLTKNQADGPLTESSGRASYAHPVRLWDASTGQVTDFTTHFSFRINTLNESLFGDGIAFFIVPYESELPTNSTGGFLGLFSSDLAFDPSKNQVFGVEFDSKQDDWDASDNHIGINVNSIRSIDHLMWNSSMKDNRTANAWITYNSATNNLSVFLTYVRDPIFNGTFSISTFVDLKSFLPERVRVGFSAATGKWFQIHNIISWSFNSTLDDNLGGGDKNKNIGLAIGLGVGFGVLICGLILLGIFWWGKKSRKRMEDDVDDSIDDEFEKGTGPKRFTYRELTQATKNFDEAGKLGEGGFGGVYKGLLTESNTEIAVKRVSRGSRQGKKEYISEVKIISRLRHRNLVQLFGWCHEKGEFLLVYEFMPNGSLDTHLFRGQTMLSWPVRYKIAIGLASSLLYLHEEWEQCVVHRDIKSSNVMLDSNFNAKLGDFGLARFVDHELGSQTTVLAGTMGYLAPECVTDGKASKESDVYSFGVVALEIACGRRPVESRAEPDQVRLVEWVWEMYGRGQLLKTADKRLGMEFDEQQMEALMVVGLWCCHPDFKLRPSIRQVINALNFEASLPALPAKLPVPMYFAPPMNLCKFSSYTSSGTPVDRSECSCSNCSTFTTQSSGSSVSLLKSQRHE</sequence>
<evidence type="ECO:0000256" key="17">
    <source>
        <dbReference type="ARBA" id="ARBA00023170"/>
    </source>
</evidence>
<comment type="similarity">
    <text evidence="2">Belongs to the leguminous lectin family.</text>
</comment>
<evidence type="ECO:0000256" key="14">
    <source>
        <dbReference type="ARBA" id="ARBA00022840"/>
    </source>
</evidence>
<evidence type="ECO:0000256" key="6">
    <source>
        <dbReference type="ARBA" id="ARBA00022527"/>
    </source>
</evidence>
<evidence type="ECO:0000256" key="16">
    <source>
        <dbReference type="ARBA" id="ARBA00023136"/>
    </source>
</evidence>
<dbReference type="PROSITE" id="PS00108">
    <property type="entry name" value="PROTEIN_KINASE_ST"/>
    <property type="match status" value="1"/>
</dbReference>
<dbReference type="Pfam" id="PF00069">
    <property type="entry name" value="Pkinase"/>
    <property type="match status" value="1"/>
</dbReference>
<accession>A0A9I9D8Q6</accession>
<reference evidence="25" key="1">
    <citation type="submission" date="2023-03" db="UniProtKB">
        <authorList>
            <consortium name="EnsemblPlants"/>
        </authorList>
    </citation>
    <scope>IDENTIFICATION</scope>
</reference>
<dbReference type="Gramene" id="MELO3C014953.2.1">
    <property type="protein sequence ID" value="MELO3C014953.2.1"/>
    <property type="gene ID" value="MELO3C014953.2"/>
</dbReference>
<dbReference type="EnsemblPlants" id="MELO3C014953.2.1">
    <property type="protein sequence ID" value="MELO3C014953.2.1"/>
    <property type="gene ID" value="MELO3C014953.2"/>
</dbReference>
<evidence type="ECO:0000256" key="22">
    <source>
        <dbReference type="PROSITE-ProRule" id="PRU10141"/>
    </source>
</evidence>
<dbReference type="InterPro" id="IPR011009">
    <property type="entry name" value="Kinase-like_dom_sf"/>
</dbReference>
<keyword evidence="7" id="KW-0808">Transferase</keyword>
<evidence type="ECO:0000256" key="2">
    <source>
        <dbReference type="ARBA" id="ARBA00007606"/>
    </source>
</evidence>
<keyword evidence="12" id="KW-0418">Kinase</keyword>
<evidence type="ECO:0000256" key="20">
    <source>
        <dbReference type="ARBA" id="ARBA00058818"/>
    </source>
</evidence>
<keyword evidence="16 23" id="KW-0472">Membrane</keyword>
<dbReference type="CDD" id="cd06899">
    <property type="entry name" value="lectin_legume_LecRK_Arcelin_ConA"/>
    <property type="match status" value="1"/>
</dbReference>
<evidence type="ECO:0000256" key="12">
    <source>
        <dbReference type="ARBA" id="ARBA00022777"/>
    </source>
</evidence>
<keyword evidence="18" id="KW-0325">Glycoprotein</keyword>
<dbReference type="Gene3D" id="2.60.120.200">
    <property type="match status" value="1"/>
</dbReference>
<dbReference type="SUPFAM" id="SSF49899">
    <property type="entry name" value="Concanavalin A-like lectins/glucanases"/>
    <property type="match status" value="1"/>
</dbReference>
<keyword evidence="6" id="KW-0723">Serine/threonine-protein kinase</keyword>
<keyword evidence="17" id="KW-0675">Receptor</keyword>
<comment type="subcellular location">
    <subcellularLocation>
        <location evidence="1">Cell membrane</location>
        <topology evidence="1">Single-pass type I membrane protein</topology>
    </subcellularLocation>
</comment>
<keyword evidence="15 23" id="KW-1133">Transmembrane helix</keyword>
<dbReference type="PROSITE" id="PS00308">
    <property type="entry name" value="LECTIN_LEGUME_ALPHA"/>
    <property type="match status" value="1"/>
</dbReference>